<reference evidence="1 2" key="1">
    <citation type="journal article" date="2018" name="PLoS Genet.">
        <title>Population sequencing reveals clonal diversity and ancestral inbreeding in the grapevine cultivar Chardonnay.</title>
        <authorList>
            <person name="Roach M.J."/>
            <person name="Johnson D.L."/>
            <person name="Bohlmann J."/>
            <person name="van Vuuren H.J."/>
            <person name="Jones S.J."/>
            <person name="Pretorius I.S."/>
            <person name="Schmidt S.A."/>
            <person name="Borneman A.R."/>
        </authorList>
    </citation>
    <scope>NUCLEOTIDE SEQUENCE [LARGE SCALE GENOMIC DNA]</scope>
    <source>
        <strain evidence="2">cv. Chardonnay</strain>
        <tissue evidence="1">Leaf</tissue>
    </source>
</reference>
<comment type="caution">
    <text evidence="1">The sequence shown here is derived from an EMBL/GenBank/DDBJ whole genome shotgun (WGS) entry which is preliminary data.</text>
</comment>
<proteinExistence type="predicted"/>
<dbReference type="Proteomes" id="UP000288805">
    <property type="component" value="Unassembled WGS sequence"/>
</dbReference>
<dbReference type="AlphaFoldDB" id="A0A438DQD4"/>
<sequence length="245" mass="28356">MLYMVAEGKKNKGSIEKKNNLPKNLSIKATHFINIRPSAGIHVGVSTFFIKPSSRLWPTGSIGWGTDRPVALVRLSFGSKPKQEWNELDRRNFQLNAKVVFALQCAMGRNEYNRICQCKSVKKIWRLLEITHEGTNEMKESKINLLVHNYELFSMKENETIVEMITRFTDIVNRLEALEKTYKESEKVMKILRSLPSKWHTKVTTIQEAKDLTKLPMEELIGSLMTYEINLAKKLQEGEDKKRRA</sequence>
<accession>A0A438DQD4</accession>
<protein>
    <recommendedName>
        <fullName evidence="3">UBN2 domain-containing protein</fullName>
    </recommendedName>
</protein>
<dbReference type="PANTHER" id="PTHR34676:SF8">
    <property type="entry name" value="TRANSMEMBRANE PROTEIN"/>
    <property type="match status" value="1"/>
</dbReference>
<dbReference type="PANTHER" id="PTHR34676">
    <property type="entry name" value="DUF4219 DOMAIN-CONTAINING PROTEIN-RELATED"/>
    <property type="match status" value="1"/>
</dbReference>
<evidence type="ECO:0000313" key="1">
    <source>
        <dbReference type="EMBL" id="RVW37685.1"/>
    </source>
</evidence>
<dbReference type="Pfam" id="PF14223">
    <property type="entry name" value="Retrotran_gag_2"/>
    <property type="match status" value="1"/>
</dbReference>
<evidence type="ECO:0008006" key="3">
    <source>
        <dbReference type="Google" id="ProtNLM"/>
    </source>
</evidence>
<organism evidence="1 2">
    <name type="scientific">Vitis vinifera</name>
    <name type="common">Grape</name>
    <dbReference type="NCBI Taxonomy" id="29760"/>
    <lineage>
        <taxon>Eukaryota</taxon>
        <taxon>Viridiplantae</taxon>
        <taxon>Streptophyta</taxon>
        <taxon>Embryophyta</taxon>
        <taxon>Tracheophyta</taxon>
        <taxon>Spermatophyta</taxon>
        <taxon>Magnoliopsida</taxon>
        <taxon>eudicotyledons</taxon>
        <taxon>Gunneridae</taxon>
        <taxon>Pentapetalae</taxon>
        <taxon>rosids</taxon>
        <taxon>Vitales</taxon>
        <taxon>Vitaceae</taxon>
        <taxon>Viteae</taxon>
        <taxon>Vitis</taxon>
    </lineage>
</organism>
<evidence type="ECO:0000313" key="2">
    <source>
        <dbReference type="Proteomes" id="UP000288805"/>
    </source>
</evidence>
<dbReference type="EMBL" id="QGNW01001530">
    <property type="protein sequence ID" value="RVW37685.1"/>
    <property type="molecule type" value="Genomic_DNA"/>
</dbReference>
<gene>
    <name evidence="1" type="ORF">CK203_109468</name>
</gene>
<name>A0A438DQD4_VITVI</name>